<accession>A0A3N4LUB7</accession>
<dbReference type="InParanoid" id="A0A3N4LUB7"/>
<evidence type="ECO:0000313" key="3">
    <source>
        <dbReference type="EMBL" id="RPB21605.1"/>
    </source>
</evidence>
<dbReference type="Proteomes" id="UP000267821">
    <property type="component" value="Unassembled WGS sequence"/>
</dbReference>
<dbReference type="EMBL" id="ML121558">
    <property type="protein sequence ID" value="RPB21605.1"/>
    <property type="molecule type" value="Genomic_DNA"/>
</dbReference>
<evidence type="ECO:0000313" key="4">
    <source>
        <dbReference type="Proteomes" id="UP000267821"/>
    </source>
</evidence>
<evidence type="ECO:0000256" key="1">
    <source>
        <dbReference type="SAM" id="MobiDB-lite"/>
    </source>
</evidence>
<dbReference type="InterPro" id="IPR044034">
    <property type="entry name" value="NAC-like_UBA"/>
</dbReference>
<dbReference type="OrthoDB" id="285219at2759"/>
<sequence>MSEREAPPPLPTNAEDLKRHKALSSMESASTVSVSSTDEAPSTSSSDPSALGAALGSITSKPAPVTTSKPTVAVRVKAEDVAFIMEHLDLPKPKATDLLRRNGGELITTLRAFITAM</sequence>
<dbReference type="STRING" id="1051890.A0A3N4LUB7"/>
<dbReference type="AlphaFoldDB" id="A0A3N4LUB7"/>
<feature type="domain" description="Nascent polypeptide-associated complex subunit alpha-like UBA" evidence="2">
    <location>
        <begin position="74"/>
        <end position="114"/>
    </location>
</feature>
<keyword evidence="4" id="KW-1185">Reference proteome</keyword>
<dbReference type="Pfam" id="PF19026">
    <property type="entry name" value="UBA_HYPK"/>
    <property type="match status" value="1"/>
</dbReference>
<feature type="compositionally biased region" description="Low complexity" evidence="1">
    <location>
        <begin position="24"/>
        <end position="50"/>
    </location>
</feature>
<protein>
    <recommendedName>
        <fullName evidence="2">Nascent polypeptide-associated complex subunit alpha-like UBA domain-containing protein</fullName>
    </recommendedName>
</protein>
<proteinExistence type="predicted"/>
<dbReference type="InterPro" id="IPR038922">
    <property type="entry name" value="HYPK_UBA"/>
</dbReference>
<reference evidence="3 4" key="1">
    <citation type="journal article" date="2018" name="Nat. Ecol. Evol.">
        <title>Pezizomycetes genomes reveal the molecular basis of ectomycorrhizal truffle lifestyle.</title>
        <authorList>
            <person name="Murat C."/>
            <person name="Payen T."/>
            <person name="Noel B."/>
            <person name="Kuo A."/>
            <person name="Morin E."/>
            <person name="Chen J."/>
            <person name="Kohler A."/>
            <person name="Krizsan K."/>
            <person name="Balestrini R."/>
            <person name="Da Silva C."/>
            <person name="Montanini B."/>
            <person name="Hainaut M."/>
            <person name="Levati E."/>
            <person name="Barry K.W."/>
            <person name="Belfiori B."/>
            <person name="Cichocki N."/>
            <person name="Clum A."/>
            <person name="Dockter R.B."/>
            <person name="Fauchery L."/>
            <person name="Guy J."/>
            <person name="Iotti M."/>
            <person name="Le Tacon F."/>
            <person name="Lindquist E.A."/>
            <person name="Lipzen A."/>
            <person name="Malagnac F."/>
            <person name="Mello A."/>
            <person name="Molinier V."/>
            <person name="Miyauchi S."/>
            <person name="Poulain J."/>
            <person name="Riccioni C."/>
            <person name="Rubini A."/>
            <person name="Sitrit Y."/>
            <person name="Splivallo R."/>
            <person name="Traeger S."/>
            <person name="Wang M."/>
            <person name="Zifcakova L."/>
            <person name="Wipf D."/>
            <person name="Zambonelli A."/>
            <person name="Paolocci F."/>
            <person name="Nowrousian M."/>
            <person name="Ottonello S."/>
            <person name="Baldrian P."/>
            <person name="Spatafora J.W."/>
            <person name="Henrissat B."/>
            <person name="Nagy L.G."/>
            <person name="Aury J.M."/>
            <person name="Wincker P."/>
            <person name="Grigoriev I.V."/>
            <person name="Bonfante P."/>
            <person name="Martin F.M."/>
        </authorList>
    </citation>
    <scope>NUCLEOTIDE SEQUENCE [LARGE SCALE GENOMIC DNA]</scope>
    <source>
        <strain evidence="3 4">ATCC MYA-4762</strain>
    </source>
</reference>
<gene>
    <name evidence="3" type="ORF">L211DRAFT_851322</name>
</gene>
<organism evidence="3 4">
    <name type="scientific">Terfezia boudieri ATCC MYA-4762</name>
    <dbReference type="NCBI Taxonomy" id="1051890"/>
    <lineage>
        <taxon>Eukaryota</taxon>
        <taxon>Fungi</taxon>
        <taxon>Dikarya</taxon>
        <taxon>Ascomycota</taxon>
        <taxon>Pezizomycotina</taxon>
        <taxon>Pezizomycetes</taxon>
        <taxon>Pezizales</taxon>
        <taxon>Pezizaceae</taxon>
        <taxon>Terfezia</taxon>
    </lineage>
</organism>
<dbReference type="CDD" id="cd14361">
    <property type="entry name" value="UBA_HYPK"/>
    <property type="match status" value="1"/>
</dbReference>
<feature type="compositionally biased region" description="Polar residues" evidence="1">
    <location>
        <begin position="57"/>
        <end position="70"/>
    </location>
</feature>
<name>A0A3N4LUB7_9PEZI</name>
<evidence type="ECO:0000259" key="2">
    <source>
        <dbReference type="Pfam" id="PF19026"/>
    </source>
</evidence>
<feature type="region of interest" description="Disordered" evidence="1">
    <location>
        <begin position="1"/>
        <end position="70"/>
    </location>
</feature>